<evidence type="ECO:0000256" key="5">
    <source>
        <dbReference type="PIRSR" id="PIRSR001430-1"/>
    </source>
</evidence>
<dbReference type="InterPro" id="IPR020095">
    <property type="entry name" value="PsdUridine_synth_TruA_C"/>
</dbReference>
<dbReference type="HOGENOM" id="CLU_014673_0_1_10"/>
<evidence type="ECO:0000256" key="6">
    <source>
        <dbReference type="PIRSR" id="PIRSR001430-2"/>
    </source>
</evidence>
<dbReference type="eggNOG" id="COG0101">
    <property type="taxonomic scope" value="Bacteria"/>
</dbReference>
<dbReference type="InterPro" id="IPR020097">
    <property type="entry name" value="PsdUridine_synth_TruA_a/b_dom"/>
</dbReference>
<comment type="function">
    <text evidence="4">Formation of pseudouridine at positions 38, 39 and 40 in the anticodon stem and loop of transfer RNAs.</text>
</comment>
<keyword evidence="3 4" id="KW-0413">Isomerase</keyword>
<comment type="subunit">
    <text evidence="4">Homodimer.</text>
</comment>
<dbReference type="Pfam" id="PF01416">
    <property type="entry name" value="PseudoU_synth_1"/>
    <property type="match status" value="1"/>
</dbReference>
<feature type="binding site" evidence="4 6">
    <location>
        <position position="117"/>
    </location>
    <ligand>
        <name>substrate</name>
    </ligand>
</feature>
<reference evidence="10" key="1">
    <citation type="journal article" date="2012" name="Stand. Genomic Sci.">
        <title>Genome sequence of the Antarctic rhodopsins-containing flavobacterium Gillisia limnaea type strain (R-8282(T)).</title>
        <authorList>
            <person name="Riedel T."/>
            <person name="Held B."/>
            <person name="Nolan M."/>
            <person name="Lucas S."/>
            <person name="Lapidus A."/>
            <person name="Tice H."/>
            <person name="Del Rio T.G."/>
            <person name="Cheng J.F."/>
            <person name="Han C."/>
            <person name="Tapia R."/>
            <person name="Goodwin L.A."/>
            <person name="Pitluck S."/>
            <person name="Liolios K."/>
            <person name="Mavromatis K."/>
            <person name="Pagani I."/>
            <person name="Ivanova N."/>
            <person name="Mikhailova N."/>
            <person name="Pati A."/>
            <person name="Chen A."/>
            <person name="Palaniappan K."/>
            <person name="Land M."/>
            <person name="Rohde M."/>
            <person name="Tindall B.J."/>
            <person name="Detter J.C."/>
            <person name="Goker M."/>
            <person name="Bristow J."/>
            <person name="Eisen J.A."/>
            <person name="Markowitz V."/>
            <person name="Hugenholtz P."/>
            <person name="Kyrpides N.C."/>
            <person name="Klenk H.P."/>
            <person name="Woyke T."/>
        </authorList>
    </citation>
    <scope>NUCLEOTIDE SEQUENCE [LARGE SCALE GENOMIC DNA]</scope>
    <source>
        <strain evidence="10">DSM 15749 / LMG 21470 / R-8282</strain>
    </source>
</reference>
<feature type="domain" description="Pseudouridine synthase I TruA alpha/beta" evidence="8">
    <location>
        <begin position="150"/>
        <end position="261"/>
    </location>
</feature>
<proteinExistence type="inferred from homology"/>
<dbReference type="AlphaFoldDB" id="H2BZ58"/>
<dbReference type="OrthoDB" id="9811823at2"/>
<comment type="similarity">
    <text evidence="1 4 7">Belongs to the tRNA pseudouridine synthase TruA family.</text>
</comment>
<dbReference type="PIRSF" id="PIRSF001430">
    <property type="entry name" value="tRNA_psdUrid_synth"/>
    <property type="match status" value="1"/>
</dbReference>
<dbReference type="Proteomes" id="UP000003844">
    <property type="component" value="Unassembled WGS sequence"/>
</dbReference>
<evidence type="ECO:0000256" key="1">
    <source>
        <dbReference type="ARBA" id="ARBA00009375"/>
    </source>
</evidence>
<dbReference type="PANTHER" id="PTHR11142:SF0">
    <property type="entry name" value="TRNA PSEUDOURIDINE SYNTHASE-LIKE 1"/>
    <property type="match status" value="1"/>
</dbReference>
<dbReference type="GO" id="GO:0160147">
    <property type="term" value="F:tRNA pseudouridine(38-40) synthase activity"/>
    <property type="evidence" value="ECO:0007669"/>
    <property type="project" value="UniProtKB-EC"/>
</dbReference>
<keyword evidence="2 4" id="KW-0819">tRNA processing</keyword>
<evidence type="ECO:0000256" key="3">
    <source>
        <dbReference type="ARBA" id="ARBA00023235"/>
    </source>
</evidence>
<name>H2BZ58_GILLR</name>
<dbReference type="InterPro" id="IPR001406">
    <property type="entry name" value="PsdUridine_synth_TruA"/>
</dbReference>
<evidence type="ECO:0000256" key="7">
    <source>
        <dbReference type="RuleBase" id="RU003792"/>
    </source>
</evidence>
<dbReference type="InterPro" id="IPR020094">
    <property type="entry name" value="TruA/RsuA/RluB/E/F_N"/>
</dbReference>
<keyword evidence="10" id="KW-1185">Reference proteome</keyword>
<dbReference type="GO" id="GO:0003723">
    <property type="term" value="F:RNA binding"/>
    <property type="evidence" value="ECO:0007669"/>
    <property type="project" value="InterPro"/>
</dbReference>
<dbReference type="EMBL" id="JH594606">
    <property type="protein sequence ID" value="EHQ01187.1"/>
    <property type="molecule type" value="Genomic_DNA"/>
</dbReference>
<gene>
    <name evidence="4" type="primary">truA</name>
    <name evidence="9" type="ORF">Gilli_0475</name>
</gene>
<dbReference type="HAMAP" id="MF_00171">
    <property type="entry name" value="TruA"/>
    <property type="match status" value="1"/>
</dbReference>
<protein>
    <recommendedName>
        <fullName evidence="4">tRNA pseudouridine synthase A</fullName>
        <ecNumber evidence="4">5.4.99.12</ecNumber>
    </recommendedName>
    <alternativeName>
        <fullName evidence="4">tRNA pseudouridine(38-40) synthase</fullName>
    </alternativeName>
    <alternativeName>
        <fullName evidence="4">tRNA pseudouridylate synthase I</fullName>
    </alternativeName>
    <alternativeName>
        <fullName evidence="4">tRNA-uridine isomerase I</fullName>
    </alternativeName>
</protein>
<dbReference type="PANTHER" id="PTHR11142">
    <property type="entry name" value="PSEUDOURIDYLATE SYNTHASE"/>
    <property type="match status" value="1"/>
</dbReference>
<evidence type="ECO:0000313" key="9">
    <source>
        <dbReference type="EMBL" id="EHQ01187.1"/>
    </source>
</evidence>
<evidence type="ECO:0000256" key="4">
    <source>
        <dbReference type="HAMAP-Rule" id="MF_00171"/>
    </source>
</evidence>
<dbReference type="Gene3D" id="3.30.70.580">
    <property type="entry name" value="Pseudouridine synthase I, catalytic domain, N-terminal subdomain"/>
    <property type="match status" value="1"/>
</dbReference>
<dbReference type="EC" id="5.4.99.12" evidence="4"/>
<dbReference type="GO" id="GO:0031119">
    <property type="term" value="P:tRNA pseudouridine synthesis"/>
    <property type="evidence" value="ECO:0007669"/>
    <property type="project" value="UniProtKB-UniRule"/>
</dbReference>
<accession>H2BZ58</accession>
<evidence type="ECO:0000313" key="10">
    <source>
        <dbReference type="Proteomes" id="UP000003844"/>
    </source>
</evidence>
<organism evidence="9 10">
    <name type="scientific">Gillisia limnaea (strain DSM 15749 / LMG 21470 / R-8282)</name>
    <dbReference type="NCBI Taxonomy" id="865937"/>
    <lineage>
        <taxon>Bacteria</taxon>
        <taxon>Pseudomonadati</taxon>
        <taxon>Bacteroidota</taxon>
        <taxon>Flavobacteriia</taxon>
        <taxon>Flavobacteriales</taxon>
        <taxon>Flavobacteriaceae</taxon>
        <taxon>Gillisia</taxon>
    </lineage>
</organism>
<dbReference type="STRING" id="865937.Gilli_0475"/>
<dbReference type="RefSeq" id="WP_006987513.1">
    <property type="nucleotide sequence ID" value="NZ_JH594606.1"/>
</dbReference>
<evidence type="ECO:0000259" key="8">
    <source>
        <dbReference type="Pfam" id="PF01416"/>
    </source>
</evidence>
<sequence>MNRTRYYYLFKLQFLGYRLHGWQRQPNLKTVESLLKKTFKFILQDQKFKILGSSRTDAMVSANDAAFELFLYDSPILDFDDFLNLLNLNLPPDIKATGILEVDEKFNIIQHPKIKEYLYLFSFGQKNHPFCAPLMANFQKDLDIESMIKAAKLFQGTHNFKNYCSGATEKTRFERKVITSEIVENTIYKANFFPEESFVFHVHGSGFLRYQIRLMMGTLIQLGLGEMCLKDIEESLLPGNEMVMKNIAPASGLILNKVEFE</sequence>
<dbReference type="InterPro" id="IPR020103">
    <property type="entry name" value="PsdUridine_synth_cat_dom_sf"/>
</dbReference>
<comment type="catalytic activity">
    <reaction evidence="4 7">
        <text>uridine(38/39/40) in tRNA = pseudouridine(38/39/40) in tRNA</text>
        <dbReference type="Rhea" id="RHEA:22376"/>
        <dbReference type="Rhea" id="RHEA-COMP:10085"/>
        <dbReference type="Rhea" id="RHEA-COMP:10087"/>
        <dbReference type="ChEBI" id="CHEBI:65314"/>
        <dbReference type="ChEBI" id="CHEBI:65315"/>
        <dbReference type="EC" id="5.4.99.12"/>
    </reaction>
</comment>
<dbReference type="SUPFAM" id="SSF55120">
    <property type="entry name" value="Pseudouridine synthase"/>
    <property type="match status" value="1"/>
</dbReference>
<comment type="caution">
    <text evidence="4">Lacks conserved residue(s) required for the propagation of feature annotation.</text>
</comment>
<feature type="active site" description="Nucleophile" evidence="4 5">
    <location>
        <position position="57"/>
    </location>
</feature>
<dbReference type="Gene3D" id="3.30.70.660">
    <property type="entry name" value="Pseudouridine synthase I, catalytic domain, C-terminal subdomain"/>
    <property type="match status" value="1"/>
</dbReference>
<evidence type="ECO:0000256" key="2">
    <source>
        <dbReference type="ARBA" id="ARBA00022694"/>
    </source>
</evidence>